<evidence type="ECO:0000313" key="2">
    <source>
        <dbReference type="EMBL" id="TWF58703.1"/>
    </source>
</evidence>
<feature type="domain" description="Amidase" evidence="1">
    <location>
        <begin position="26"/>
        <end position="450"/>
    </location>
</feature>
<dbReference type="Pfam" id="PF01425">
    <property type="entry name" value="Amidase"/>
    <property type="match status" value="1"/>
</dbReference>
<dbReference type="GO" id="GO:0012505">
    <property type="term" value="C:endomembrane system"/>
    <property type="evidence" value="ECO:0007669"/>
    <property type="project" value="TreeGrafter"/>
</dbReference>
<comment type="caution">
    <text evidence="2">The sequence shown here is derived from an EMBL/GenBank/DDBJ whole genome shotgun (WGS) entry which is preliminary data.</text>
</comment>
<protein>
    <submittedName>
        <fullName evidence="2">Amidase</fullName>
    </submittedName>
</protein>
<dbReference type="SUPFAM" id="SSF75304">
    <property type="entry name" value="Amidase signature (AS) enzymes"/>
    <property type="match status" value="1"/>
</dbReference>
<proteinExistence type="predicted"/>
<dbReference type="NCBIfam" id="NF005687">
    <property type="entry name" value="PRK07487.1"/>
    <property type="match status" value="1"/>
</dbReference>
<accession>A0A561R7W3</accession>
<evidence type="ECO:0000259" key="1">
    <source>
        <dbReference type="Pfam" id="PF01425"/>
    </source>
</evidence>
<dbReference type="PROSITE" id="PS00571">
    <property type="entry name" value="AMIDASES"/>
    <property type="match status" value="1"/>
</dbReference>
<organism evidence="2 3">
    <name type="scientific">Neorhizobium alkalisoli</name>
    <dbReference type="NCBI Taxonomy" id="528178"/>
    <lineage>
        <taxon>Bacteria</taxon>
        <taxon>Pseudomonadati</taxon>
        <taxon>Pseudomonadota</taxon>
        <taxon>Alphaproteobacteria</taxon>
        <taxon>Hyphomicrobiales</taxon>
        <taxon>Rhizobiaceae</taxon>
        <taxon>Rhizobium/Agrobacterium group</taxon>
        <taxon>Neorhizobium</taxon>
    </lineage>
</organism>
<dbReference type="AlphaFoldDB" id="A0A561R7W3"/>
<dbReference type="PANTHER" id="PTHR43372">
    <property type="entry name" value="FATTY-ACID AMIDE HYDROLASE"/>
    <property type="match status" value="1"/>
</dbReference>
<gene>
    <name evidence="2" type="ORF">FHW37_101507</name>
</gene>
<dbReference type="InterPro" id="IPR023631">
    <property type="entry name" value="Amidase_dom"/>
</dbReference>
<dbReference type="PANTHER" id="PTHR43372:SF4">
    <property type="entry name" value="FATTY-ACID AMIDE HYDROLASE 2"/>
    <property type="match status" value="1"/>
</dbReference>
<dbReference type="RefSeq" id="WP_145632058.1">
    <property type="nucleotide sequence ID" value="NZ_VIWP01000001.1"/>
</dbReference>
<dbReference type="EMBL" id="VIWP01000001">
    <property type="protein sequence ID" value="TWF58703.1"/>
    <property type="molecule type" value="Genomic_DNA"/>
</dbReference>
<dbReference type="Gene3D" id="3.90.1300.10">
    <property type="entry name" value="Amidase signature (AS) domain"/>
    <property type="match status" value="1"/>
</dbReference>
<sequence>MSNDLWQWTAAELAAGISSGRISSVEATESAIARMEAVNPAINAVVDLMPEEALAVAKTADEVLRKHGAQGPLHGVPMTVKVNVDFKGRANTNGVVALKDNISAQDSSTVAAVKAGMLPVIGRTNTPAYSMRAFTSNDLYGATYNPHDKSITCGGSSGGAGSATAAGIGAIAHGNDIGGSVRHPAYCCGVYGLRPTSGLIPQTSPSMPERKIVSQMMAVQGILSRSVEDIRLAMQMMSRPDPNDIWQVPAGEIFGPLAHRPSKVAVLAETDESPADPEVTAAIRQAAAMLADAGYEVEEVPVPSFRELVDHWRLILGNEMRGGLGPLMVANGDWKMKRMLEVQLEGVPVIDDRDGMLAAIAHRSVLLRKWQLFFEQWPLVLTAVCWAKPMIDDLDVSDDLDIDWFYNVCAPYMGTPTIGLPGLTVPVGATPGKPMGVQLLATRFADRRLLEAGAVLERAIGRLAPVDPFAA</sequence>
<dbReference type="InterPro" id="IPR036928">
    <property type="entry name" value="AS_sf"/>
</dbReference>
<dbReference type="InterPro" id="IPR020556">
    <property type="entry name" value="Amidase_CS"/>
</dbReference>
<name>A0A561R7W3_9HYPH</name>
<dbReference type="InterPro" id="IPR052739">
    <property type="entry name" value="FAAH2"/>
</dbReference>
<dbReference type="OrthoDB" id="9814821at2"/>
<reference evidence="2 3" key="1">
    <citation type="submission" date="2019-06" db="EMBL/GenBank/DDBJ databases">
        <title>Sorghum-associated microbial communities from plants grown in Nebraska, USA.</title>
        <authorList>
            <person name="Schachtman D."/>
        </authorList>
    </citation>
    <scope>NUCLEOTIDE SEQUENCE [LARGE SCALE GENOMIC DNA]</scope>
    <source>
        <strain evidence="2 3">1225</strain>
    </source>
</reference>
<evidence type="ECO:0000313" key="3">
    <source>
        <dbReference type="Proteomes" id="UP000320653"/>
    </source>
</evidence>
<dbReference type="Proteomes" id="UP000320653">
    <property type="component" value="Unassembled WGS sequence"/>
</dbReference>
<keyword evidence="3" id="KW-1185">Reference proteome</keyword>